<evidence type="ECO:0000313" key="2">
    <source>
        <dbReference type="EMBL" id="TDL13690.1"/>
    </source>
</evidence>
<name>A0A4Y7PH31_9AGAM</name>
<evidence type="ECO:0000313" key="3">
    <source>
        <dbReference type="Proteomes" id="UP000294933"/>
    </source>
</evidence>
<sequence>MGKRQDPSQPRQKPGRKSTFQGEQLEFLVSKQAEFKRLHDAGTTSTFWGDFMTEWWTRFPESEELLSDTDVGLEEKNPEDNSDDGEDSEKKAPAKKKYQTKKQKMLSRMKSWFRYRQTVATRDQKNPWTDALAELKRPPQPPKKMALWQYYLKVHREDVEAEMAEKWPDNISPQDALGKRGDIARTQLAAKSDIFTDQLRERLEEDHQKVLEIHEATLSTPEETSPDDQAYARERVSQVIKPLLNLVRKYTGAKNVTMLIGDTPLNPNDDFFLVAINSGLTVGSNPRDWVEWDPSGFTRKVLQHLMAFLCECTASPPNREGHEKSSQAATAEAW</sequence>
<feature type="region of interest" description="Disordered" evidence="1">
    <location>
        <begin position="66"/>
        <end position="101"/>
    </location>
</feature>
<gene>
    <name evidence="2" type="ORF">BD410DRAFT_846701</name>
</gene>
<reference evidence="2 3" key="1">
    <citation type="submission" date="2018-06" db="EMBL/GenBank/DDBJ databases">
        <title>A transcriptomic atlas of mushroom development highlights an independent origin of complex multicellularity.</title>
        <authorList>
            <consortium name="DOE Joint Genome Institute"/>
            <person name="Krizsan K."/>
            <person name="Almasi E."/>
            <person name="Merenyi Z."/>
            <person name="Sahu N."/>
            <person name="Viragh M."/>
            <person name="Koszo T."/>
            <person name="Mondo S."/>
            <person name="Kiss B."/>
            <person name="Balint B."/>
            <person name="Kues U."/>
            <person name="Barry K."/>
            <person name="Hegedus J.C."/>
            <person name="Henrissat B."/>
            <person name="Johnson J."/>
            <person name="Lipzen A."/>
            <person name="Ohm R."/>
            <person name="Nagy I."/>
            <person name="Pangilinan J."/>
            <person name="Yan J."/>
            <person name="Xiong Y."/>
            <person name="Grigoriev I.V."/>
            <person name="Hibbett D.S."/>
            <person name="Nagy L.G."/>
        </authorList>
    </citation>
    <scope>NUCLEOTIDE SEQUENCE [LARGE SCALE GENOMIC DNA]</scope>
    <source>
        <strain evidence="2 3">SZMC22713</strain>
    </source>
</reference>
<feature type="region of interest" description="Disordered" evidence="1">
    <location>
        <begin position="1"/>
        <end position="23"/>
    </location>
</feature>
<dbReference type="EMBL" id="ML170493">
    <property type="protein sequence ID" value="TDL13690.1"/>
    <property type="molecule type" value="Genomic_DNA"/>
</dbReference>
<proteinExistence type="predicted"/>
<organism evidence="2 3">
    <name type="scientific">Rickenella mellea</name>
    <dbReference type="NCBI Taxonomy" id="50990"/>
    <lineage>
        <taxon>Eukaryota</taxon>
        <taxon>Fungi</taxon>
        <taxon>Dikarya</taxon>
        <taxon>Basidiomycota</taxon>
        <taxon>Agaricomycotina</taxon>
        <taxon>Agaricomycetes</taxon>
        <taxon>Hymenochaetales</taxon>
        <taxon>Rickenellaceae</taxon>
        <taxon>Rickenella</taxon>
    </lineage>
</organism>
<keyword evidence="3" id="KW-1185">Reference proteome</keyword>
<accession>A0A4Y7PH31</accession>
<dbReference type="OrthoDB" id="2749610at2759"/>
<dbReference type="STRING" id="50990.A0A4Y7PH31"/>
<dbReference type="AlphaFoldDB" id="A0A4Y7PH31"/>
<dbReference type="Proteomes" id="UP000294933">
    <property type="component" value="Unassembled WGS sequence"/>
</dbReference>
<dbReference type="VEuPathDB" id="FungiDB:BD410DRAFT_846701"/>
<protein>
    <submittedName>
        <fullName evidence="2">Uncharacterized protein</fullName>
    </submittedName>
</protein>
<evidence type="ECO:0000256" key="1">
    <source>
        <dbReference type="SAM" id="MobiDB-lite"/>
    </source>
</evidence>